<evidence type="ECO:0000313" key="4">
    <source>
        <dbReference type="Proteomes" id="UP000185024"/>
    </source>
</evidence>
<sequence>MLNEEKVAQIAAYFTWRRGGQMSYLKLMKLMYLADRASMERYDEPLSHDAWFSMDKGPVLSSVLELMQGGSRTGEWEKWIAEGSERHEVALAQSDCTREAFDELSDADIELLDSVWNDYGSMNRWQIVDFTHEYCSEWVDPNKSARPISPQDVYKALGKTPEEAEQLTAEIFQRRQLHAVMDRLR</sequence>
<gene>
    <name evidence="2" type="ORF">CTT34_01430</name>
    <name evidence="3" type="ORF">SAMN05878438_3569</name>
</gene>
<dbReference type="Proteomes" id="UP000185024">
    <property type="component" value="Unassembled WGS sequence"/>
</dbReference>
<dbReference type="KEGG" id="hmd:CTT34_01430"/>
<dbReference type="Pfam" id="PF13274">
    <property type="entry name" value="SocA_Panacea"/>
    <property type="match status" value="1"/>
</dbReference>
<evidence type="ECO:0000313" key="2">
    <source>
        <dbReference type="EMBL" id="QHD48450.1"/>
    </source>
</evidence>
<accession>A0A1N6IQJ7</accession>
<protein>
    <submittedName>
        <fullName evidence="2">DUF4065 domain-containing protein</fullName>
    </submittedName>
    <submittedName>
        <fullName evidence="3">Uncharacterized phage-associated protein</fullName>
    </submittedName>
</protein>
<name>A0A1N6IQJ7_9GAMM</name>
<feature type="domain" description="Antitoxin SocA-like Panacea" evidence="1">
    <location>
        <begin position="27"/>
        <end position="138"/>
    </location>
</feature>
<dbReference type="EMBL" id="FSQX01000001">
    <property type="protein sequence ID" value="SIN79247.1"/>
    <property type="molecule type" value="Genomic_DNA"/>
</dbReference>
<evidence type="ECO:0000259" key="1">
    <source>
        <dbReference type="Pfam" id="PF13274"/>
    </source>
</evidence>
<dbReference type="EMBL" id="CP024621">
    <property type="protein sequence ID" value="QHD48450.1"/>
    <property type="molecule type" value="Genomic_DNA"/>
</dbReference>
<dbReference type="OrthoDB" id="9813053at2"/>
<reference evidence="3 4" key="1">
    <citation type="submission" date="2016-11" db="EMBL/GenBank/DDBJ databases">
        <authorList>
            <person name="Jaros S."/>
            <person name="Januszkiewicz K."/>
            <person name="Wedrychowicz H."/>
        </authorList>
    </citation>
    <scope>NUCLEOTIDE SEQUENCE [LARGE SCALE GENOMIC DNA]</scope>
    <source>
        <strain evidence="3 4">ACAM 239</strain>
    </source>
</reference>
<dbReference type="Proteomes" id="UP000463949">
    <property type="component" value="Chromosome"/>
</dbReference>
<reference evidence="2 5" key="2">
    <citation type="submission" date="2017-10" db="EMBL/GenBank/DDBJ databases">
        <title>Coral associated bacteria.</title>
        <authorList>
            <person name="Wang X."/>
        </authorList>
    </citation>
    <scope>NUCLEOTIDE SEQUENCE [LARGE SCALE GENOMIC DNA]</scope>
    <source>
        <strain evidence="2 5">SCSIO 43005</strain>
    </source>
</reference>
<proteinExistence type="predicted"/>
<dbReference type="InterPro" id="IPR025272">
    <property type="entry name" value="SocA_Panacea"/>
</dbReference>
<dbReference type="GeneID" id="97277433"/>
<evidence type="ECO:0000313" key="3">
    <source>
        <dbReference type="EMBL" id="SIN79247.1"/>
    </source>
</evidence>
<evidence type="ECO:0000313" key="5">
    <source>
        <dbReference type="Proteomes" id="UP000463949"/>
    </source>
</evidence>
<dbReference type="AlphaFoldDB" id="A0A1N6IQJ7"/>
<organism evidence="3 4">
    <name type="scientific">Vreelandella aquamarina</name>
    <dbReference type="NCBI Taxonomy" id="77097"/>
    <lineage>
        <taxon>Bacteria</taxon>
        <taxon>Pseudomonadati</taxon>
        <taxon>Pseudomonadota</taxon>
        <taxon>Gammaproteobacteria</taxon>
        <taxon>Oceanospirillales</taxon>
        <taxon>Halomonadaceae</taxon>
        <taxon>Vreelandella</taxon>
    </lineage>
</organism>
<dbReference type="RefSeq" id="WP_074211148.1">
    <property type="nucleotide sequence ID" value="NZ_BJOI01000040.1"/>
</dbReference>